<evidence type="ECO:0000313" key="1">
    <source>
        <dbReference type="EMBL" id="KAG9222204.1"/>
    </source>
</evidence>
<gene>
    <name evidence="1" type="ORF">CCMSSC00406_0006501</name>
</gene>
<dbReference type="Proteomes" id="UP000824881">
    <property type="component" value="Unassembled WGS sequence"/>
</dbReference>
<evidence type="ECO:0000313" key="2">
    <source>
        <dbReference type="Proteomes" id="UP000824881"/>
    </source>
</evidence>
<sequence>MVFAAPPALLHADNVPPSPAVNNVVIPDPDDVFTSPAANTGPNVTTSPPAVANVPALPPPTAPVMPPPTAPVSVFRISDYAVPGEYLDRYPPWSAPPACGSKWFVVRIGFEIGIFFDTCAMFLQTTLLMIIAMLTIATIVLGMGKRKSSSLRAFYPSNDPSNDPSTSIRLHRTTTGRLGHNTKISYTQDVADNVPDPSVDDGMNPWHESFFTPTEPPPTFGNVDGVPESNTGEKASESSKKTNSTKSPPTPYLIEYLTYRQSILDEFILQDGRMGARLCYECLVEDGIYRCKDCFQPSLLCGKCMLQLHKSLPFHRISQWENDFFSPTSLQRLGMVINFGHDTDQCPRPDIAKDFVIVDVSGIHLVDIAFCHCFLGSLSTRREQLLRGRLLLASFKVPQAAFTFELLETFHGLTLQSKISAYDFYRSVEHKSDNTGMEPMPDYYERFLDAMRVYRNIKMLKRAGRGHHPGGVHTTTTGECAVECPACPHPGRNIPENWDQLPDALGWKHSLILTMDANFRLKNRERLIINDVSLSDGWGHWVPLSPYHEYVTAHAQDADTNLCDSHWRAINQANLKRSSGYVATGVGGIICGRHGLVRRNGLGDLQKGERYANMDFIFFQSILNSPFCRLLLSYDIVCQYSRNLFQRMKQLPSTLQLPERLTKRFSFVVPKFHLYGHGMQCQLRYSGNLLRWSAQSDLEDPERWWAHINPVSMSTKLMSPWSRRETIDDHARGWNWRKITQFGSGLLSAFKEAKEMRVHHATLHQQFTNSFPSDVIRAWESEVTKWEADPTRSNPFDDTNPHDNMALVRLELAKEEAVEVEAPPGGTGPVAFLCAGLDIEEKQRTLLAQHAQTTHQEANLQEQRNSLLRRIQAWRELQQSYMPIVASTVLAEARIDLEHPETIPLFLPSQVSTSPLALQPLRVKESRLRVGQADDALVELRRLLRITMGMWHFKFTDVGFSQHGNTRARTTIDRFRIKVNRTAARYRAARDALVSLDPDSPSLQRLRELKQTDIRCPQREEEQPRPGESRRELSWIWLSESPSVAGFKHPSEDRHPISEEDINDTLRAEWARSRARAARWAEEYELVQEEMRRVIAYLKWDAEQWQDRRVLRRDDDNSTDALSDGLRAYASKQASIRWRLRRKFAHTWGPYLVAGGIEADWLSDTRIAYQIRRPSTIATSSRSSVAAAGAMPSNIQSTTTTDTGNTPTSALEAAGFAGVRARERGPIDTLD</sequence>
<name>A0ACB7IXB6_PLECO</name>
<accession>A0ACB7IXB6</accession>
<protein>
    <submittedName>
        <fullName evidence="1">Uncharacterized protein</fullName>
    </submittedName>
</protein>
<reference evidence="1 2" key="1">
    <citation type="journal article" date="2021" name="Appl. Environ. Microbiol.">
        <title>Genetic linkage and physical mapping for an oyster mushroom Pleurotus cornucopiae and QTL analysis for the trait cap color.</title>
        <authorList>
            <person name="Zhang Y."/>
            <person name="Gao W."/>
            <person name="Sonnenberg A."/>
            <person name="Chen Q."/>
            <person name="Zhang J."/>
            <person name="Huang C."/>
        </authorList>
    </citation>
    <scope>NUCLEOTIDE SEQUENCE [LARGE SCALE GENOMIC DNA]</scope>
    <source>
        <strain evidence="1">CCMSSC00406</strain>
    </source>
</reference>
<keyword evidence="2" id="KW-1185">Reference proteome</keyword>
<proteinExistence type="predicted"/>
<dbReference type="EMBL" id="WQMT02000005">
    <property type="protein sequence ID" value="KAG9222204.1"/>
    <property type="molecule type" value="Genomic_DNA"/>
</dbReference>
<organism evidence="1 2">
    <name type="scientific">Pleurotus cornucopiae</name>
    <name type="common">Cornucopia mushroom</name>
    <dbReference type="NCBI Taxonomy" id="5321"/>
    <lineage>
        <taxon>Eukaryota</taxon>
        <taxon>Fungi</taxon>
        <taxon>Dikarya</taxon>
        <taxon>Basidiomycota</taxon>
        <taxon>Agaricomycotina</taxon>
        <taxon>Agaricomycetes</taxon>
        <taxon>Agaricomycetidae</taxon>
        <taxon>Agaricales</taxon>
        <taxon>Pleurotineae</taxon>
        <taxon>Pleurotaceae</taxon>
        <taxon>Pleurotus</taxon>
    </lineage>
</organism>
<comment type="caution">
    <text evidence="1">The sequence shown here is derived from an EMBL/GenBank/DDBJ whole genome shotgun (WGS) entry which is preliminary data.</text>
</comment>